<keyword evidence="2" id="KW-0238">DNA-binding</keyword>
<keyword evidence="3" id="KW-0804">Transcription</keyword>
<evidence type="ECO:0000256" key="2">
    <source>
        <dbReference type="ARBA" id="ARBA00023125"/>
    </source>
</evidence>
<dbReference type="AlphaFoldDB" id="A0A3S0LQK1"/>
<dbReference type="Pfam" id="PF25873">
    <property type="entry name" value="WHD_MalT"/>
    <property type="match status" value="1"/>
</dbReference>
<organism evidence="5 6">
    <name type="scientific">Pseudomonas veronii</name>
    <dbReference type="NCBI Taxonomy" id="76761"/>
    <lineage>
        <taxon>Bacteria</taxon>
        <taxon>Pseudomonadati</taxon>
        <taxon>Pseudomonadota</taxon>
        <taxon>Gammaproteobacteria</taxon>
        <taxon>Pseudomonadales</taxon>
        <taxon>Pseudomonadaceae</taxon>
        <taxon>Pseudomonas</taxon>
    </lineage>
</organism>
<dbReference type="Pfam" id="PF00196">
    <property type="entry name" value="GerE"/>
    <property type="match status" value="1"/>
</dbReference>
<evidence type="ECO:0000313" key="5">
    <source>
        <dbReference type="EMBL" id="KAA6179938.1"/>
    </source>
</evidence>
<dbReference type="EMBL" id="VWXT01000189">
    <property type="protein sequence ID" value="KAA6179938.1"/>
    <property type="molecule type" value="Genomic_DNA"/>
</dbReference>
<evidence type="ECO:0000313" key="6">
    <source>
        <dbReference type="Proteomes" id="UP000323909"/>
    </source>
</evidence>
<dbReference type="PANTHER" id="PTHR44688:SF16">
    <property type="entry name" value="DNA-BINDING TRANSCRIPTIONAL ACTIVATOR DEVR_DOSR"/>
    <property type="match status" value="1"/>
</dbReference>
<dbReference type="InterPro" id="IPR059106">
    <property type="entry name" value="WHD_MalT"/>
</dbReference>
<dbReference type="SUPFAM" id="SSF46894">
    <property type="entry name" value="C-terminal effector domain of the bipartite response regulators"/>
    <property type="match status" value="1"/>
</dbReference>
<comment type="caution">
    <text evidence="5">The sequence shown here is derived from an EMBL/GenBank/DDBJ whole genome shotgun (WGS) entry which is preliminary data.</text>
</comment>
<evidence type="ECO:0000256" key="3">
    <source>
        <dbReference type="ARBA" id="ARBA00023163"/>
    </source>
</evidence>
<proteinExistence type="predicted"/>
<accession>A0A3S0LQK1</accession>
<dbReference type="GO" id="GO:0006355">
    <property type="term" value="P:regulation of DNA-templated transcription"/>
    <property type="evidence" value="ECO:0007669"/>
    <property type="project" value="InterPro"/>
</dbReference>
<name>A0A3S0LQK1_PSEVE</name>
<feature type="domain" description="HTH luxR-type" evidence="4">
    <location>
        <begin position="818"/>
        <end position="883"/>
    </location>
</feature>
<gene>
    <name evidence="5" type="ORF">F3K53_13080</name>
</gene>
<dbReference type="PANTHER" id="PTHR44688">
    <property type="entry name" value="DNA-BINDING TRANSCRIPTIONAL ACTIVATOR DEVR_DOSR"/>
    <property type="match status" value="1"/>
</dbReference>
<dbReference type="GO" id="GO:0003677">
    <property type="term" value="F:DNA binding"/>
    <property type="evidence" value="ECO:0007669"/>
    <property type="project" value="UniProtKB-KW"/>
</dbReference>
<sequence length="885" mass="99595">MKIKIINNDFPVAKIGLDRITTLVSAKVHNCIYRPRLSIADGTAPRVCLYRAPPGYGKTVALAFEWLRHRTTGRPAVWISLRASSYSEFDICAEIIEQLEAFELVKFSHAREGVSKPTLLRDLASSLWQSTSSNEIETLICLDNINQGLGLPLLHALMEFMLETPKSIRFAVAGNTIKGFSRLKLAGAMQEHTEKDLAFSADEAVALAEAEAVLGVSEVQIEALVQEVEGWPALIGFLLKCELPAKSISTVVEIGNYFNDEIFEALPERYRVFLVNSSLLDVVTPDGYNYVFKCVNAASCIKYLSTNYMLLRHVESEPAQFTLHPVLRDFLQGITWAENPAKRSYLLKRAAFWHWRRGEYQYAIRIALRANDCRWAVGMSEGIILDLSFRQGEIDTLRHWLSELPVKDLHKNPIVLISYAWVLYFSQQSARAEEKLLKDLIIPHPIKKNKWQEKGWPQLVFAIGKATNDEMLLSEELCNKWISLFGDSNAVGKGAALTCLAFIFASEYRFAELEKVLTQAQAVNKFAKQDFAFGWLYVAKLQQALASGKMSWARQLITQARTDSGAQIMETAFTSKMLDALELESNYELCRLDTSEEKFSEILEFIANHGVTDVFFSVCRVVSAWRLGRNDLNGSIEILEWAKAHAAEKNLPRLEVMSQIEIYQRLLFQGVTYINTLQAFEDRKIFSGPHSAPLKARLLLVQSLALSRDQNFHLAAHRALLAIQQARKISAGQLEVRGLLYLAGAQAGGGTLKKAQHNIAYALEMAKQLQCFQTVLDEIRLIKRLIPTSCEVFAAVNLDQAIGAFSLPQMVEIRKSAENKAGDFLTLKQVSILKLVKEGCSNKQIATKMYVTEDAIKWHMRKIFTILNVKSRTQAISEAERQGVI</sequence>
<evidence type="ECO:0000256" key="1">
    <source>
        <dbReference type="ARBA" id="ARBA00023015"/>
    </source>
</evidence>
<dbReference type="PROSITE" id="PS50043">
    <property type="entry name" value="HTH_LUXR_2"/>
    <property type="match status" value="1"/>
</dbReference>
<dbReference type="CDD" id="cd06170">
    <property type="entry name" value="LuxR_C_like"/>
    <property type="match status" value="1"/>
</dbReference>
<protein>
    <submittedName>
        <fullName evidence="5">Helix-turn-helix transcriptional regulator</fullName>
    </submittedName>
</protein>
<evidence type="ECO:0000259" key="4">
    <source>
        <dbReference type="PROSITE" id="PS50043"/>
    </source>
</evidence>
<dbReference type="InterPro" id="IPR016032">
    <property type="entry name" value="Sig_transdc_resp-reg_C-effctor"/>
</dbReference>
<keyword evidence="1" id="KW-0805">Transcription regulation</keyword>
<dbReference type="InterPro" id="IPR000792">
    <property type="entry name" value="Tscrpt_reg_LuxR_C"/>
</dbReference>
<dbReference type="InterPro" id="IPR036388">
    <property type="entry name" value="WH-like_DNA-bd_sf"/>
</dbReference>
<dbReference type="Proteomes" id="UP000323909">
    <property type="component" value="Unassembled WGS sequence"/>
</dbReference>
<dbReference type="SMART" id="SM00421">
    <property type="entry name" value="HTH_LUXR"/>
    <property type="match status" value="1"/>
</dbReference>
<reference evidence="5 6" key="1">
    <citation type="submission" date="2019-09" db="EMBL/GenBank/DDBJ databases">
        <title>Genomic sequencing of 4 copper resistant soil isolates.</title>
        <authorList>
            <person name="Havryliuk O."/>
        </authorList>
    </citation>
    <scope>NUCLEOTIDE SEQUENCE [LARGE SCALE GENOMIC DNA]</scope>
    <source>
        <strain evidence="5 6">UKR4</strain>
    </source>
</reference>
<dbReference type="Gene3D" id="1.10.10.10">
    <property type="entry name" value="Winged helix-like DNA-binding domain superfamily/Winged helix DNA-binding domain"/>
    <property type="match status" value="1"/>
</dbReference>